<dbReference type="Gene3D" id="2.60.40.10">
    <property type="entry name" value="Immunoglobulins"/>
    <property type="match status" value="1"/>
</dbReference>
<dbReference type="InterPro" id="IPR017853">
    <property type="entry name" value="GH"/>
</dbReference>
<evidence type="ECO:0000256" key="2">
    <source>
        <dbReference type="SAM" id="SignalP"/>
    </source>
</evidence>
<dbReference type="InterPro" id="IPR014756">
    <property type="entry name" value="Ig_E-set"/>
</dbReference>
<evidence type="ECO:0000256" key="1">
    <source>
        <dbReference type="ARBA" id="ARBA00008061"/>
    </source>
</evidence>
<evidence type="ECO:0000313" key="7">
    <source>
        <dbReference type="Proteomes" id="UP001596031"/>
    </source>
</evidence>
<evidence type="ECO:0000259" key="3">
    <source>
        <dbReference type="Pfam" id="PF02922"/>
    </source>
</evidence>
<dbReference type="SUPFAM" id="SSF51011">
    <property type="entry name" value="Glycosyl hydrolase domain"/>
    <property type="match status" value="1"/>
</dbReference>
<dbReference type="SUPFAM" id="SSF51445">
    <property type="entry name" value="(Trans)glycosidases"/>
    <property type="match status" value="1"/>
</dbReference>
<dbReference type="Pfam" id="PF02922">
    <property type="entry name" value="CBM_48"/>
    <property type="match status" value="1"/>
</dbReference>
<feature type="domain" description="Alpha-1,6-glucosidases pullulanase-type C-terminal" evidence="4">
    <location>
        <begin position="743"/>
        <end position="907"/>
    </location>
</feature>
<dbReference type="PANTHER" id="PTHR43002">
    <property type="entry name" value="GLYCOGEN DEBRANCHING ENZYME"/>
    <property type="match status" value="1"/>
</dbReference>
<comment type="similarity">
    <text evidence="1">Belongs to the glycosyl hydrolase 13 family.</text>
</comment>
<dbReference type="InterPro" id="IPR013780">
    <property type="entry name" value="Glyco_hydro_b"/>
</dbReference>
<comment type="caution">
    <text evidence="6">The sequence shown here is derived from an EMBL/GenBank/DDBJ whole genome shotgun (WGS) entry which is preliminary data.</text>
</comment>
<protein>
    <submittedName>
        <fullName evidence="6">Alpha-1,6-glucosidase domain-containing protein</fullName>
    </submittedName>
</protein>
<sequence length="908" mass="98003">MRHSMFPLALAAAAVLAGPAHAAIALQDCDTPSFATVMQAAPSTLEARAVWLDRRLAKWPGMAADGRFRLYHSPGGAIVATAGAKVQGAAGWLDLGLHAGDIPAHAAQRFKYVGAGPVLAVDEADLARLARLHREQLVLVREDAAGTVLAATRLQGAGALDDLYAAAQDIPDLGATPRAGATAFKLWAPTAQQAAVCVYDSGTTKASAVHPLAFDTRTGAWSARVPQDLAGRYYRYAVDVVADGAGLVRNFVTDPYSVSLTTDSKRSYIADLDAAALKPKGWDAHRAPDTVKAQADMVVYELHVRDFSRDDPSVPLEKRGKYSAFGQAGSHGMRHLKMLARAGLTDIHLLPVYDIASVPEQGCAVPRPRGATDGEAQQALVEKTAHADCYNWGYDPFHYNAPEGSYASDAADGARRIVELREMVMNLHRAGLRVGMDVVYNHTFASGQKEKSVLDRIVPGYYHRLDAAGAVTQSTCCDNTATENAMMAKLMIDSTVLWARHYRMDSFRFDLMGHQPRAAMERLQQAVNEAAGRHVQLIGEGWNFGEVQDGARFVQASQLSLGGSGIGTFSDRARDAARGGGAGDAGEAVIKQQGYINGLVYDANARAGVRPREDLLRAADMIRVGLAGTVRGYPLVNHDGVTRKLEAMHYGGQPAGYASAPGETVNYVENHDNQTLYDANALKLPLDTPGAERARVQVLGLATTALSQGVAYFHAGAEILRSKSLDRNSFNSGDWFNRLDWTYRTNHFGTGLPPRPDNARDWPLFQPLLANPALRAAPRDIAFTRDAFRDLLAIRSSSTLFRLRTADDVAQRLRFFNVGPHQEPTVIAAHLDGRGHAGAGFSSIRYFLNVDKRDHAVTDEQARGRRLRLHPVHSAPGAGDKRAARARFDGASGSFSIPARTAVVFVED</sequence>
<evidence type="ECO:0000313" key="6">
    <source>
        <dbReference type="EMBL" id="MFC5511543.1"/>
    </source>
</evidence>
<keyword evidence="2" id="KW-0732">Signal</keyword>
<keyword evidence="7" id="KW-1185">Reference proteome</keyword>
<proteinExistence type="inferred from homology"/>
<dbReference type="InterPro" id="IPR040671">
    <property type="entry name" value="Pullulanase_N2"/>
</dbReference>
<dbReference type="CDD" id="cd11341">
    <property type="entry name" value="AmyAc_Pullulanase_LD-like"/>
    <property type="match status" value="1"/>
</dbReference>
<dbReference type="SUPFAM" id="SSF81296">
    <property type="entry name" value="E set domains"/>
    <property type="match status" value="2"/>
</dbReference>
<feature type="chain" id="PRO_5045928187" evidence="2">
    <location>
        <begin position="23"/>
        <end position="908"/>
    </location>
</feature>
<dbReference type="Proteomes" id="UP001596031">
    <property type="component" value="Unassembled WGS sequence"/>
</dbReference>
<dbReference type="InterPro" id="IPR024561">
    <property type="entry name" value="Pullul_strch_C"/>
</dbReference>
<dbReference type="EMBL" id="JBHSMS010000035">
    <property type="protein sequence ID" value="MFC5511543.1"/>
    <property type="molecule type" value="Genomic_DNA"/>
</dbReference>
<dbReference type="RefSeq" id="WP_379720383.1">
    <property type="nucleotide sequence ID" value="NZ_JBHSMS010000035.1"/>
</dbReference>
<reference evidence="7" key="1">
    <citation type="journal article" date="2019" name="Int. J. Syst. Evol. Microbiol.">
        <title>The Global Catalogue of Microorganisms (GCM) 10K type strain sequencing project: providing services to taxonomists for standard genome sequencing and annotation.</title>
        <authorList>
            <consortium name="The Broad Institute Genomics Platform"/>
            <consortium name="The Broad Institute Genome Sequencing Center for Infectious Disease"/>
            <person name="Wu L."/>
            <person name="Ma J."/>
        </authorList>
    </citation>
    <scope>NUCLEOTIDE SEQUENCE [LARGE SCALE GENOMIC DNA]</scope>
    <source>
        <strain evidence="7">CCUG 38813</strain>
    </source>
</reference>
<dbReference type="Gene3D" id="2.60.40.1180">
    <property type="entry name" value="Golgi alpha-mannosidase II"/>
    <property type="match status" value="1"/>
</dbReference>
<dbReference type="InterPro" id="IPR013783">
    <property type="entry name" value="Ig-like_fold"/>
</dbReference>
<dbReference type="Gene3D" id="2.60.40.1130">
    <property type="entry name" value="Rab geranylgeranyltransferase alpha-subunit, insert domain"/>
    <property type="match status" value="1"/>
</dbReference>
<dbReference type="InterPro" id="IPR004193">
    <property type="entry name" value="Glyco_hydro_13_N"/>
</dbReference>
<organism evidence="6 7">
    <name type="scientific">Massilia jejuensis</name>
    <dbReference type="NCBI Taxonomy" id="648894"/>
    <lineage>
        <taxon>Bacteria</taxon>
        <taxon>Pseudomonadati</taxon>
        <taxon>Pseudomonadota</taxon>
        <taxon>Betaproteobacteria</taxon>
        <taxon>Burkholderiales</taxon>
        <taxon>Oxalobacteraceae</taxon>
        <taxon>Telluria group</taxon>
        <taxon>Massilia</taxon>
    </lineage>
</organism>
<feature type="domain" description="Pullulanase N2" evidence="5">
    <location>
        <begin position="47"/>
        <end position="162"/>
    </location>
</feature>
<feature type="signal peptide" evidence="2">
    <location>
        <begin position="1"/>
        <end position="22"/>
    </location>
</feature>
<evidence type="ECO:0000259" key="4">
    <source>
        <dbReference type="Pfam" id="PF11852"/>
    </source>
</evidence>
<name>A0ABW0PGU7_9BURK</name>
<accession>A0ABW0PGU7</accession>
<feature type="domain" description="Glycoside hydrolase family 13 N-terminal" evidence="3">
    <location>
        <begin position="173"/>
        <end position="257"/>
    </location>
</feature>
<dbReference type="Pfam" id="PF17967">
    <property type="entry name" value="Pullulanase_N2"/>
    <property type="match status" value="1"/>
</dbReference>
<dbReference type="Pfam" id="PF11852">
    <property type="entry name" value="Pullul_strch_C"/>
    <property type="match status" value="1"/>
</dbReference>
<dbReference type="Gene3D" id="3.20.20.80">
    <property type="entry name" value="Glycosidases"/>
    <property type="match status" value="1"/>
</dbReference>
<gene>
    <name evidence="6" type="ORF">ACFPOU_10450</name>
</gene>
<dbReference type="CDD" id="cd02860">
    <property type="entry name" value="E_set_Pullulanase"/>
    <property type="match status" value="1"/>
</dbReference>
<evidence type="ECO:0000259" key="5">
    <source>
        <dbReference type="Pfam" id="PF17967"/>
    </source>
</evidence>